<protein>
    <recommendedName>
        <fullName evidence="3">Glucan-binding protein C/Surface antigen I/II V-domain domain-containing protein</fullName>
    </recommendedName>
</protein>
<dbReference type="Gene3D" id="2.60.530.10">
    <property type="entry name" value="Major cell-surface adhesin PAc"/>
    <property type="match status" value="1"/>
</dbReference>
<accession>A0A5R8LX53</accession>
<organism evidence="4 5">
    <name type="scientific">Lacticaseibacillus zeae</name>
    <name type="common">Lactobacillus zeae</name>
    <dbReference type="NCBI Taxonomy" id="57037"/>
    <lineage>
        <taxon>Bacteria</taxon>
        <taxon>Bacillati</taxon>
        <taxon>Bacillota</taxon>
        <taxon>Bacilli</taxon>
        <taxon>Lactobacillales</taxon>
        <taxon>Lactobacillaceae</taxon>
        <taxon>Lacticaseibacillus</taxon>
    </lineage>
</organism>
<evidence type="ECO:0000256" key="1">
    <source>
        <dbReference type="SAM" id="MobiDB-lite"/>
    </source>
</evidence>
<feature type="region of interest" description="Disordered" evidence="1">
    <location>
        <begin position="77"/>
        <end position="148"/>
    </location>
</feature>
<feature type="compositionally biased region" description="Low complexity" evidence="1">
    <location>
        <begin position="119"/>
        <end position="136"/>
    </location>
</feature>
<feature type="region of interest" description="Disordered" evidence="1">
    <location>
        <begin position="495"/>
        <end position="529"/>
    </location>
</feature>
<evidence type="ECO:0000259" key="3">
    <source>
        <dbReference type="Pfam" id="PF08363"/>
    </source>
</evidence>
<dbReference type="InterPro" id="IPR036234">
    <property type="entry name" value="SA_I/II_PAC_V_sf"/>
</dbReference>
<feature type="transmembrane region" description="Helical" evidence="2">
    <location>
        <begin position="569"/>
        <end position="589"/>
    </location>
</feature>
<keyword evidence="2" id="KW-0812">Transmembrane</keyword>
<keyword evidence="2" id="KW-0472">Membrane</keyword>
<feature type="compositionally biased region" description="Basic and acidic residues" evidence="1">
    <location>
        <begin position="495"/>
        <end position="508"/>
    </location>
</feature>
<feature type="domain" description="Glucan-binding protein C/Surface antigen I/II V-domain" evidence="3">
    <location>
        <begin position="198"/>
        <end position="385"/>
    </location>
</feature>
<feature type="compositionally biased region" description="Polar residues" evidence="1">
    <location>
        <begin position="89"/>
        <end position="118"/>
    </location>
</feature>
<dbReference type="AlphaFoldDB" id="A0A5R8LX53"/>
<evidence type="ECO:0000313" key="5">
    <source>
        <dbReference type="Proteomes" id="UP000309885"/>
    </source>
</evidence>
<dbReference type="InterPro" id="IPR013574">
    <property type="entry name" value="Glucan-bd_C/Surface_Ag-I/II_V"/>
</dbReference>
<dbReference type="Pfam" id="PF08363">
    <property type="entry name" value="GbpC"/>
    <property type="match status" value="1"/>
</dbReference>
<comment type="caution">
    <text evidence="4">The sequence shown here is derived from an EMBL/GenBank/DDBJ whole genome shotgun (WGS) entry which is preliminary data.</text>
</comment>
<keyword evidence="2" id="KW-1133">Transmembrane helix</keyword>
<gene>
    <name evidence="4" type="ORF">FEI15_01470</name>
</gene>
<feature type="region of interest" description="Disordered" evidence="1">
    <location>
        <begin position="162"/>
        <end position="187"/>
    </location>
</feature>
<feature type="compositionally biased region" description="Low complexity" evidence="1">
    <location>
        <begin position="77"/>
        <end position="88"/>
    </location>
</feature>
<feature type="compositionally biased region" description="Polar residues" evidence="1">
    <location>
        <begin position="509"/>
        <end position="518"/>
    </location>
</feature>
<reference evidence="4 5" key="1">
    <citation type="submission" date="2019-05" db="EMBL/GenBank/DDBJ databases">
        <title>Genome-based reclassification of Lactobacillus casei as Lactobacillus casei subsp. casei. subsp.nov., description of Lactobacillus casei subsp. zeae subsp. nov., and emended description of Lactobacillus casei.</title>
        <authorList>
            <person name="Huang C.-H."/>
        </authorList>
    </citation>
    <scope>NUCLEOTIDE SEQUENCE [LARGE SCALE GENOMIC DNA]</scope>
    <source>
        <strain evidence="4 5">CRBIP24.44</strain>
    </source>
</reference>
<feature type="compositionally biased region" description="Low complexity" evidence="1">
    <location>
        <begin position="171"/>
        <end position="184"/>
    </location>
</feature>
<dbReference type="EMBL" id="VBWO01000001">
    <property type="protein sequence ID" value="TLF41907.1"/>
    <property type="molecule type" value="Genomic_DNA"/>
</dbReference>
<dbReference type="Proteomes" id="UP000309885">
    <property type="component" value="Unassembled WGS sequence"/>
</dbReference>
<dbReference type="SUPFAM" id="SSF74914">
    <property type="entry name" value="V-region of surface antigen I/II (SA I/II, PAC)"/>
    <property type="match status" value="1"/>
</dbReference>
<evidence type="ECO:0000313" key="4">
    <source>
        <dbReference type="EMBL" id="TLF41907.1"/>
    </source>
</evidence>
<sequence length="598" mass="64854">MNRYFKGALRSMKRKQASKVQFKLCKSNKQWLVVVLMVGGGFALSQGETVLASTTPNATEPIQTVTKSDSAAARQTATAADQQKQSDTVSQVASSDTKASQPEQGSTTVQVEQKATNPQPSSVAASASSQGQQAAQNDDKGAEQATTATNQPDTYAKQAAEIPAQVSSAPQKTKQAQNTNQTTTSAIDPAKVNQQLHADEELNSTVTVAQSAGIEAIYQVDENNQDYFGIDFDGSGIQNQHALVVDLDQEVAHPVISVTYDHLNNASYTDSQGKVHAISRIQRTFTVNRYYDDEGYQREMIFYADPTKGFWYEDIASVTMTQRFFDEQGQAITFKDGTAYYTVSSLNHHAQIEAVSGGENAHALALAGSSVTNHNGVLYSDNNNNGPKPISLIAEELHTTTEAVINELVRLDHLDGNQTQASDYHADTEVYQGQVWDNSASIFQFYGAGLISLSGDEQTMTFTTRNDTTDPADLYTGEPGTLATFQTMIPLNTEDHKQDESKPADKQDTQPSTPTNPKEQGKVVDDLSSNSAEELHHVVTKPLTVTHAPASVTKEKKVMPQMNDHKQSGLIILGALMVTASIALGMFGLKGRRKTSNR</sequence>
<name>A0A5R8LX53_LACZE</name>
<evidence type="ECO:0000256" key="2">
    <source>
        <dbReference type="SAM" id="Phobius"/>
    </source>
</evidence>
<proteinExistence type="predicted"/>